<dbReference type="InterPro" id="IPR009636">
    <property type="entry name" value="SCAF"/>
</dbReference>
<reference evidence="3 4" key="1">
    <citation type="submission" date="2016-11" db="EMBL/GenBank/DDBJ databases">
        <authorList>
            <person name="Jaros S."/>
            <person name="Januszkiewicz K."/>
            <person name="Wedrychowicz H."/>
        </authorList>
    </citation>
    <scope>NUCLEOTIDE SEQUENCE [LARGE SCALE GENOMIC DNA]</scope>
    <source>
        <strain evidence="3 4">DSM 10502</strain>
    </source>
</reference>
<dbReference type="AlphaFoldDB" id="A0A1M4V4J5"/>
<accession>A0A1M4V4J5</accession>
<dbReference type="STRING" id="1123243.SAMN02745190_00877"/>
<evidence type="ECO:0000256" key="1">
    <source>
        <dbReference type="SAM" id="Coils"/>
    </source>
</evidence>
<keyword evidence="4" id="KW-1185">Reference proteome</keyword>
<keyword evidence="1" id="KW-0175">Coiled coil</keyword>
<evidence type="ECO:0000313" key="4">
    <source>
        <dbReference type="Proteomes" id="UP000184404"/>
    </source>
</evidence>
<proteinExistence type="predicted"/>
<protein>
    <submittedName>
        <fullName evidence="3">Phage minor structural protein GP20</fullName>
    </submittedName>
</protein>
<feature type="region of interest" description="Disordered" evidence="2">
    <location>
        <begin position="158"/>
        <end position="177"/>
    </location>
</feature>
<gene>
    <name evidence="3" type="ORF">SAMN02745190_00877</name>
</gene>
<dbReference type="OrthoDB" id="2365850at2"/>
<dbReference type="Proteomes" id="UP000184404">
    <property type="component" value="Unassembled WGS sequence"/>
</dbReference>
<dbReference type="Pfam" id="PF06810">
    <property type="entry name" value="Phage_scaffold"/>
    <property type="match status" value="1"/>
</dbReference>
<name>A0A1M4V4J5_9FIRM</name>
<dbReference type="EMBL" id="FQUG01000003">
    <property type="protein sequence ID" value="SHE63849.1"/>
    <property type="molecule type" value="Genomic_DNA"/>
</dbReference>
<sequence>MTIAELLKNIGVAEDKMADAEKAVKSFLDGEFVPKSRFNEVNESKKSLTDQLAERDKQLTSLKKSAGDNEGLKKQIEELQTANKEQKAAFEEQAKALKIDTAIKLAIADSAQDADIVAGLIDKAKVILGEDGKVAGLTEQVEALKKDKAFLFKGAPGGSPHYNPNGGGNPPVTNPFKKETFNLTEQGKMLKENPEQARAMAAEAGVTI</sequence>
<feature type="coiled-coil region" evidence="1">
    <location>
        <begin position="62"/>
        <end position="96"/>
    </location>
</feature>
<dbReference type="RefSeq" id="WP_072934958.1">
    <property type="nucleotide sequence ID" value="NZ_FQUG01000003.1"/>
</dbReference>
<feature type="compositionally biased region" description="Low complexity" evidence="2">
    <location>
        <begin position="158"/>
        <end position="175"/>
    </location>
</feature>
<evidence type="ECO:0000313" key="3">
    <source>
        <dbReference type="EMBL" id="SHE63849.1"/>
    </source>
</evidence>
<feature type="region of interest" description="Disordered" evidence="2">
    <location>
        <begin position="189"/>
        <end position="208"/>
    </location>
</feature>
<organism evidence="3 4">
    <name type="scientific">Schwartzia succinivorans DSM 10502</name>
    <dbReference type="NCBI Taxonomy" id="1123243"/>
    <lineage>
        <taxon>Bacteria</taxon>
        <taxon>Bacillati</taxon>
        <taxon>Bacillota</taxon>
        <taxon>Negativicutes</taxon>
        <taxon>Selenomonadales</taxon>
        <taxon>Selenomonadaceae</taxon>
        <taxon>Schwartzia</taxon>
    </lineage>
</organism>
<evidence type="ECO:0000256" key="2">
    <source>
        <dbReference type="SAM" id="MobiDB-lite"/>
    </source>
</evidence>